<comment type="caution">
    <text evidence="1">The sequence shown here is derived from an EMBL/GenBank/DDBJ whole genome shotgun (WGS) entry which is preliminary data.</text>
</comment>
<sequence>MDRKPICKEKTSNCVRALIDSLRVGKFYVSAFREKNKLVLDKNYFSFSFESIVNKEKEKIERKDLIILSEKRISHQALWKILIPKCLNIVKVKKKSIHMKNFLDLTIYNSFCEMHDQTTNFLSIKSLN</sequence>
<dbReference type="EMBL" id="REGN01007898">
    <property type="protein sequence ID" value="RNA05002.1"/>
    <property type="molecule type" value="Genomic_DNA"/>
</dbReference>
<name>A0A3M7Q1B0_BRAPC</name>
<accession>A0A3M7Q1B0</accession>
<organism evidence="1 2">
    <name type="scientific">Brachionus plicatilis</name>
    <name type="common">Marine rotifer</name>
    <name type="synonym">Brachionus muelleri</name>
    <dbReference type="NCBI Taxonomy" id="10195"/>
    <lineage>
        <taxon>Eukaryota</taxon>
        <taxon>Metazoa</taxon>
        <taxon>Spiralia</taxon>
        <taxon>Gnathifera</taxon>
        <taxon>Rotifera</taxon>
        <taxon>Eurotatoria</taxon>
        <taxon>Monogononta</taxon>
        <taxon>Pseudotrocha</taxon>
        <taxon>Ploima</taxon>
        <taxon>Brachionidae</taxon>
        <taxon>Brachionus</taxon>
    </lineage>
</organism>
<keyword evidence="2" id="KW-1185">Reference proteome</keyword>
<proteinExistence type="predicted"/>
<gene>
    <name evidence="1" type="ORF">BpHYR1_002348</name>
</gene>
<evidence type="ECO:0000313" key="1">
    <source>
        <dbReference type="EMBL" id="RNA05002.1"/>
    </source>
</evidence>
<evidence type="ECO:0000313" key="2">
    <source>
        <dbReference type="Proteomes" id="UP000276133"/>
    </source>
</evidence>
<dbReference type="Proteomes" id="UP000276133">
    <property type="component" value="Unassembled WGS sequence"/>
</dbReference>
<reference evidence="1 2" key="1">
    <citation type="journal article" date="2018" name="Sci. Rep.">
        <title>Genomic signatures of local adaptation to the degree of environmental predictability in rotifers.</title>
        <authorList>
            <person name="Franch-Gras L."/>
            <person name="Hahn C."/>
            <person name="Garcia-Roger E.M."/>
            <person name="Carmona M.J."/>
            <person name="Serra M."/>
            <person name="Gomez A."/>
        </authorList>
    </citation>
    <scope>NUCLEOTIDE SEQUENCE [LARGE SCALE GENOMIC DNA]</scope>
    <source>
        <strain evidence="1">HYR1</strain>
    </source>
</reference>
<dbReference type="AlphaFoldDB" id="A0A3M7Q1B0"/>
<protein>
    <submittedName>
        <fullName evidence="1">Uncharacterized protein</fullName>
    </submittedName>
</protein>